<keyword evidence="3" id="KW-0807">Transducer</keyword>
<feature type="transmembrane region" description="Helical" evidence="6">
    <location>
        <begin position="189"/>
        <end position="210"/>
    </location>
</feature>
<keyword evidence="6" id="KW-0812">Transmembrane</keyword>
<organism evidence="9 10">
    <name type="scientific">Sphingomonas echinoides</name>
    <dbReference type="NCBI Taxonomy" id="59803"/>
    <lineage>
        <taxon>Bacteria</taxon>
        <taxon>Pseudomonadati</taxon>
        <taxon>Pseudomonadota</taxon>
        <taxon>Alphaproteobacteria</taxon>
        <taxon>Sphingomonadales</taxon>
        <taxon>Sphingomonadaceae</taxon>
        <taxon>Sphingomonas</taxon>
    </lineage>
</organism>
<evidence type="ECO:0000256" key="2">
    <source>
        <dbReference type="ARBA" id="ARBA00029447"/>
    </source>
</evidence>
<evidence type="ECO:0000256" key="4">
    <source>
        <dbReference type="SAM" id="Coils"/>
    </source>
</evidence>
<keyword evidence="1" id="KW-0145">Chemotaxis</keyword>
<feature type="domain" description="HAMP" evidence="8">
    <location>
        <begin position="275"/>
        <end position="327"/>
    </location>
</feature>
<evidence type="ECO:0000259" key="8">
    <source>
        <dbReference type="PROSITE" id="PS50885"/>
    </source>
</evidence>
<dbReference type="SUPFAM" id="SSF58104">
    <property type="entry name" value="Methyl-accepting chemotaxis protein (MCP) signaling domain"/>
    <property type="match status" value="1"/>
</dbReference>
<evidence type="ECO:0000256" key="3">
    <source>
        <dbReference type="PROSITE-ProRule" id="PRU00284"/>
    </source>
</evidence>
<keyword evidence="6" id="KW-1133">Transmembrane helix</keyword>
<proteinExistence type="inferred from homology"/>
<dbReference type="PANTHER" id="PTHR43531">
    <property type="entry name" value="PROTEIN ICFG"/>
    <property type="match status" value="1"/>
</dbReference>
<evidence type="ECO:0000256" key="6">
    <source>
        <dbReference type="SAM" id="Phobius"/>
    </source>
</evidence>
<keyword evidence="6" id="KW-0472">Membrane</keyword>
<feature type="domain" description="Methyl-accepting transducer" evidence="7">
    <location>
        <begin position="332"/>
        <end position="561"/>
    </location>
</feature>
<protein>
    <submittedName>
        <fullName evidence="9">Methyl-accepting chemotaxis protein</fullName>
    </submittedName>
</protein>
<dbReference type="Gene3D" id="6.10.340.10">
    <property type="match status" value="1"/>
</dbReference>
<dbReference type="InterPro" id="IPR003660">
    <property type="entry name" value="HAMP_dom"/>
</dbReference>
<evidence type="ECO:0000313" key="9">
    <source>
        <dbReference type="EMBL" id="MDX5983663.1"/>
    </source>
</evidence>
<dbReference type="PROSITE" id="PS50111">
    <property type="entry name" value="CHEMOTAXIS_TRANSDUC_2"/>
    <property type="match status" value="1"/>
</dbReference>
<reference evidence="9 10" key="1">
    <citation type="submission" date="2023-11" db="EMBL/GenBank/DDBJ databases">
        <title>MicrobeMod: A computational toolkit for identifying prokaryotic methylation and restriction-modification with nanopore sequencing.</title>
        <authorList>
            <person name="Crits-Christoph A."/>
            <person name="Kang S.C."/>
            <person name="Lee H."/>
            <person name="Ostrov N."/>
        </authorList>
    </citation>
    <scope>NUCLEOTIDE SEQUENCE [LARGE SCALE GENOMIC DNA]</scope>
    <source>
        <strain evidence="9 10">ATCC 14820</strain>
    </source>
</reference>
<keyword evidence="10" id="KW-1185">Reference proteome</keyword>
<sequence>MRFLDNMKIAQKIISLLVFLGLITAVIAYLGASSVTHTNTSYTNLAEHDLQVPALLTRVNRRAVTMDLIAYQAMIYDASTPTAKAAASKQEESYKAALDYLRQAKETLPRYTAEFSQFEDRLNQMHALTDKATKLGALNKNAEAAALLRPADEMLEPLAKDISAFNDRLIADGKKQTAQLNANAASTTMTLTIVSILGIAIGIGLSLVVARKGITGPLARLQQTMATLAAGNNAVEIPFADRTDEVGTMADTVRVFRDAALELEAAQMAKAQEDATQQMVVATVGENLGALAAGDLTATINADFPGNYAELKTNFNAATAALRGLIGGVVESTSAIGTGSTEIAQASEDLARRTEGNAASLEETSAAITQIDGRLKASADAAGRTVARADGAIATVSGGREIADEAVQAMGRVSESAKGIDSVIEGLDKIAFQTRVLAMNAAVEAGRAGDAGRGFAVVADLVSALAMRAEEEAKRARDQLTVTQSEILSAVGAVQKVDGALVNIAGDVGEVHKLLGDMAADNQAQAAAISQISVAVGSMDRATQQNAAMVEQTSAAARNLTTEVSSLSQQTARFDIGGNAAARPVARPAAKPRAAAPARKEKAPAYTSPVKALESVNGEDWASF</sequence>
<feature type="coiled-coil region" evidence="4">
    <location>
        <begin position="459"/>
        <end position="486"/>
    </location>
</feature>
<dbReference type="Pfam" id="PF12729">
    <property type="entry name" value="4HB_MCP_1"/>
    <property type="match status" value="1"/>
</dbReference>
<evidence type="ECO:0000259" key="7">
    <source>
        <dbReference type="PROSITE" id="PS50111"/>
    </source>
</evidence>
<accession>A0ABU4PKQ3</accession>
<comment type="caution">
    <text evidence="9">The sequence shown here is derived from an EMBL/GenBank/DDBJ whole genome shotgun (WGS) entry which is preliminary data.</text>
</comment>
<dbReference type="SMART" id="SM00304">
    <property type="entry name" value="HAMP"/>
    <property type="match status" value="2"/>
</dbReference>
<name>A0ABU4PKQ3_9SPHN</name>
<dbReference type="SMART" id="SM00283">
    <property type="entry name" value="MA"/>
    <property type="match status" value="1"/>
</dbReference>
<keyword evidence="4" id="KW-0175">Coiled coil</keyword>
<dbReference type="EMBL" id="JAWXXV010000001">
    <property type="protein sequence ID" value="MDX5983663.1"/>
    <property type="molecule type" value="Genomic_DNA"/>
</dbReference>
<dbReference type="InterPro" id="IPR024478">
    <property type="entry name" value="HlyB_4HB_MCP"/>
</dbReference>
<dbReference type="Pfam" id="PF00672">
    <property type="entry name" value="HAMP"/>
    <property type="match status" value="1"/>
</dbReference>
<dbReference type="InterPro" id="IPR051310">
    <property type="entry name" value="MCP_chemotaxis"/>
</dbReference>
<comment type="similarity">
    <text evidence="2">Belongs to the methyl-accepting chemotaxis (MCP) protein family.</text>
</comment>
<dbReference type="PANTHER" id="PTHR43531:SF11">
    <property type="entry name" value="METHYL-ACCEPTING CHEMOTAXIS PROTEIN 3"/>
    <property type="match status" value="1"/>
</dbReference>
<dbReference type="Pfam" id="PF00015">
    <property type="entry name" value="MCPsignal"/>
    <property type="match status" value="1"/>
</dbReference>
<feature type="compositionally biased region" description="Low complexity" evidence="5">
    <location>
        <begin position="580"/>
        <end position="597"/>
    </location>
</feature>
<evidence type="ECO:0000313" key="10">
    <source>
        <dbReference type="Proteomes" id="UP001279660"/>
    </source>
</evidence>
<dbReference type="SUPFAM" id="SSF158472">
    <property type="entry name" value="HAMP domain-like"/>
    <property type="match status" value="1"/>
</dbReference>
<gene>
    <name evidence="9" type="ORF">SIL82_05270</name>
</gene>
<dbReference type="Gene3D" id="1.10.287.950">
    <property type="entry name" value="Methyl-accepting chemotaxis protein"/>
    <property type="match status" value="1"/>
</dbReference>
<feature type="domain" description="HAMP" evidence="8">
    <location>
        <begin position="212"/>
        <end position="265"/>
    </location>
</feature>
<evidence type="ECO:0000256" key="1">
    <source>
        <dbReference type="ARBA" id="ARBA00022500"/>
    </source>
</evidence>
<feature type="region of interest" description="Disordered" evidence="5">
    <location>
        <begin position="580"/>
        <end position="609"/>
    </location>
</feature>
<evidence type="ECO:0000256" key="5">
    <source>
        <dbReference type="SAM" id="MobiDB-lite"/>
    </source>
</evidence>
<dbReference type="RefSeq" id="WP_010404660.1">
    <property type="nucleotide sequence ID" value="NZ_JAWXXV010000001.1"/>
</dbReference>
<dbReference type="PROSITE" id="PS50885">
    <property type="entry name" value="HAMP"/>
    <property type="match status" value="2"/>
</dbReference>
<dbReference type="InterPro" id="IPR004089">
    <property type="entry name" value="MCPsignal_dom"/>
</dbReference>
<dbReference type="Proteomes" id="UP001279660">
    <property type="component" value="Unassembled WGS sequence"/>
</dbReference>